<dbReference type="InterPro" id="IPR020562">
    <property type="entry name" value="PRibGlycinamide_synth_N"/>
</dbReference>
<evidence type="ECO:0000256" key="11">
    <source>
        <dbReference type="ARBA" id="ARBA00038345"/>
    </source>
</evidence>
<evidence type="ECO:0000256" key="4">
    <source>
        <dbReference type="ARBA" id="ARBA00013255"/>
    </source>
</evidence>
<dbReference type="PROSITE" id="PS00184">
    <property type="entry name" value="GARS"/>
    <property type="match status" value="1"/>
</dbReference>
<evidence type="ECO:0000256" key="12">
    <source>
        <dbReference type="ARBA" id="ARBA00042242"/>
    </source>
</evidence>
<comment type="similarity">
    <text evidence="11 14">Belongs to the GARS family.</text>
</comment>
<dbReference type="FunFam" id="3.30.470.20:FF:000018">
    <property type="entry name" value="Trifunctional purine biosynthetic protein adenosine-3"/>
    <property type="match status" value="1"/>
</dbReference>
<evidence type="ECO:0000256" key="8">
    <source>
        <dbReference type="ARBA" id="ARBA00022755"/>
    </source>
</evidence>
<feature type="domain" description="ATP-grasp" evidence="16">
    <location>
        <begin position="105"/>
        <end position="311"/>
    </location>
</feature>
<dbReference type="GO" id="GO:0005524">
    <property type="term" value="F:ATP binding"/>
    <property type="evidence" value="ECO:0007669"/>
    <property type="project" value="UniProtKB-UniRule"/>
</dbReference>
<evidence type="ECO:0000256" key="14">
    <source>
        <dbReference type="HAMAP-Rule" id="MF_00138"/>
    </source>
</evidence>
<dbReference type="Gene3D" id="3.40.50.20">
    <property type="match status" value="1"/>
</dbReference>
<organism evidence="17">
    <name type="scientific">candidate division WOR-3 bacterium</name>
    <dbReference type="NCBI Taxonomy" id="2052148"/>
    <lineage>
        <taxon>Bacteria</taxon>
        <taxon>Bacteria division WOR-3</taxon>
    </lineage>
</organism>
<dbReference type="Gene3D" id="3.30.470.20">
    <property type="entry name" value="ATP-grasp fold, B domain"/>
    <property type="match status" value="1"/>
</dbReference>
<dbReference type="EC" id="6.3.4.13" evidence="4 14"/>
<name>A0A7V3V011_UNCW3</name>
<dbReference type="SMART" id="SM01210">
    <property type="entry name" value="GARS_C"/>
    <property type="match status" value="1"/>
</dbReference>
<dbReference type="GO" id="GO:0046872">
    <property type="term" value="F:metal ion binding"/>
    <property type="evidence" value="ECO:0007669"/>
    <property type="project" value="UniProtKB-KW"/>
</dbReference>
<reference evidence="17" key="1">
    <citation type="journal article" date="2020" name="mSystems">
        <title>Genome- and Community-Level Interaction Insights into Carbon Utilization and Element Cycling Functions of Hydrothermarchaeota in Hydrothermal Sediment.</title>
        <authorList>
            <person name="Zhou Z."/>
            <person name="Liu Y."/>
            <person name="Xu W."/>
            <person name="Pan J."/>
            <person name="Luo Z.H."/>
            <person name="Li M."/>
        </authorList>
    </citation>
    <scope>NUCLEOTIDE SEQUENCE [LARGE SCALE GENOMIC DNA]</scope>
    <source>
        <strain evidence="17">SpSt-914</strain>
    </source>
</reference>
<dbReference type="SUPFAM" id="SSF51246">
    <property type="entry name" value="Rudiment single hybrid motif"/>
    <property type="match status" value="1"/>
</dbReference>
<keyword evidence="9 15" id="KW-0067">ATP-binding</keyword>
<evidence type="ECO:0000259" key="16">
    <source>
        <dbReference type="PROSITE" id="PS50975"/>
    </source>
</evidence>
<keyword evidence="7 15" id="KW-0547">Nucleotide-binding</keyword>
<evidence type="ECO:0000256" key="5">
    <source>
        <dbReference type="ARBA" id="ARBA00022598"/>
    </source>
</evidence>
<protein>
    <recommendedName>
        <fullName evidence="4 14">Phosphoribosylamine--glycine ligase</fullName>
        <ecNumber evidence="4 14">6.3.4.13</ecNumber>
    </recommendedName>
    <alternativeName>
        <fullName evidence="14">GARS</fullName>
    </alternativeName>
    <alternativeName>
        <fullName evidence="12 14">Glycinamide ribonucleotide synthetase</fullName>
    </alternativeName>
    <alternativeName>
        <fullName evidence="13 14">Phosphoribosylglycinamide synthetase</fullName>
    </alternativeName>
</protein>
<dbReference type="InterPro" id="IPR020560">
    <property type="entry name" value="PRibGlycinamide_synth_C-dom"/>
</dbReference>
<keyword evidence="10" id="KW-0464">Manganese</keyword>
<dbReference type="InterPro" id="IPR020561">
    <property type="entry name" value="PRibGlycinamid_synth_ATP-grasp"/>
</dbReference>
<evidence type="ECO:0000256" key="10">
    <source>
        <dbReference type="ARBA" id="ARBA00023211"/>
    </source>
</evidence>
<dbReference type="NCBIfam" id="TIGR00877">
    <property type="entry name" value="purD"/>
    <property type="match status" value="1"/>
</dbReference>
<dbReference type="Pfam" id="PF02843">
    <property type="entry name" value="GARS_C"/>
    <property type="match status" value="1"/>
</dbReference>
<dbReference type="InterPro" id="IPR016185">
    <property type="entry name" value="PreATP-grasp_dom_sf"/>
</dbReference>
<comment type="caution">
    <text evidence="17">The sequence shown here is derived from an EMBL/GenBank/DDBJ whole genome shotgun (WGS) entry which is preliminary data.</text>
</comment>
<dbReference type="GO" id="GO:0009113">
    <property type="term" value="P:purine nucleobase biosynthetic process"/>
    <property type="evidence" value="ECO:0007669"/>
    <property type="project" value="InterPro"/>
</dbReference>
<evidence type="ECO:0000256" key="2">
    <source>
        <dbReference type="ARBA" id="ARBA00001946"/>
    </source>
</evidence>
<dbReference type="EMBL" id="DTMZ01000119">
    <property type="protein sequence ID" value="HGD13460.1"/>
    <property type="molecule type" value="Genomic_DNA"/>
</dbReference>
<dbReference type="InterPro" id="IPR020559">
    <property type="entry name" value="PRibGlycinamide_synth_CS"/>
</dbReference>
<dbReference type="SMART" id="SM01209">
    <property type="entry name" value="GARS_A"/>
    <property type="match status" value="1"/>
</dbReference>
<dbReference type="PANTHER" id="PTHR43472">
    <property type="entry name" value="PHOSPHORIBOSYLAMINE--GLYCINE LIGASE"/>
    <property type="match status" value="1"/>
</dbReference>
<evidence type="ECO:0000256" key="1">
    <source>
        <dbReference type="ARBA" id="ARBA00001936"/>
    </source>
</evidence>
<dbReference type="PANTHER" id="PTHR43472:SF1">
    <property type="entry name" value="PHOSPHORIBOSYLAMINE--GLYCINE LIGASE, CHLOROPLASTIC"/>
    <property type="match status" value="1"/>
</dbReference>
<keyword evidence="5 14" id="KW-0436">Ligase</keyword>
<dbReference type="Gene3D" id="3.30.1490.20">
    <property type="entry name" value="ATP-grasp fold, A domain"/>
    <property type="match status" value="1"/>
</dbReference>
<dbReference type="InterPro" id="IPR011761">
    <property type="entry name" value="ATP-grasp"/>
</dbReference>
<dbReference type="FunFam" id="3.90.600.10:FF:000001">
    <property type="entry name" value="Trifunctional purine biosynthetic protein adenosine-3"/>
    <property type="match status" value="1"/>
</dbReference>
<dbReference type="Pfam" id="PF02844">
    <property type="entry name" value="GARS_N"/>
    <property type="match status" value="1"/>
</dbReference>
<dbReference type="GO" id="GO:0006189">
    <property type="term" value="P:'de novo' IMP biosynthetic process"/>
    <property type="evidence" value="ECO:0007669"/>
    <property type="project" value="UniProtKB-UniRule"/>
</dbReference>
<accession>A0A7V3V011</accession>
<comment type="pathway">
    <text evidence="3 14">Purine metabolism; IMP biosynthesis via de novo pathway; N(1)-(5-phospho-D-ribosyl)glycinamide from 5-phospho-alpha-D-ribose 1-diphosphate: step 2/2.</text>
</comment>
<dbReference type="InterPro" id="IPR011054">
    <property type="entry name" value="Rudment_hybrid_motif"/>
</dbReference>
<keyword evidence="8 14" id="KW-0658">Purine biosynthesis</keyword>
<evidence type="ECO:0000256" key="6">
    <source>
        <dbReference type="ARBA" id="ARBA00022723"/>
    </source>
</evidence>
<evidence type="ECO:0000256" key="9">
    <source>
        <dbReference type="ARBA" id="ARBA00022840"/>
    </source>
</evidence>
<dbReference type="Gene3D" id="3.90.600.10">
    <property type="entry name" value="Phosphoribosylglycinamide synthetase, C-terminal domain"/>
    <property type="match status" value="1"/>
</dbReference>
<proteinExistence type="inferred from homology"/>
<dbReference type="SUPFAM" id="SSF56059">
    <property type="entry name" value="Glutathione synthetase ATP-binding domain-like"/>
    <property type="match status" value="1"/>
</dbReference>
<evidence type="ECO:0000256" key="3">
    <source>
        <dbReference type="ARBA" id="ARBA00005174"/>
    </source>
</evidence>
<comment type="cofactor">
    <cofactor evidence="1">
        <name>Mn(2+)</name>
        <dbReference type="ChEBI" id="CHEBI:29035"/>
    </cofactor>
</comment>
<dbReference type="AlphaFoldDB" id="A0A7V3V011"/>
<comment type="catalytic activity">
    <reaction evidence="14">
        <text>5-phospho-beta-D-ribosylamine + glycine + ATP = N(1)-(5-phospho-beta-D-ribosyl)glycinamide + ADP + phosphate + H(+)</text>
        <dbReference type="Rhea" id="RHEA:17453"/>
        <dbReference type="ChEBI" id="CHEBI:15378"/>
        <dbReference type="ChEBI" id="CHEBI:30616"/>
        <dbReference type="ChEBI" id="CHEBI:43474"/>
        <dbReference type="ChEBI" id="CHEBI:57305"/>
        <dbReference type="ChEBI" id="CHEBI:58681"/>
        <dbReference type="ChEBI" id="CHEBI:143788"/>
        <dbReference type="ChEBI" id="CHEBI:456216"/>
        <dbReference type="EC" id="6.3.4.13"/>
    </reaction>
</comment>
<evidence type="ECO:0000313" key="17">
    <source>
        <dbReference type="EMBL" id="HGD13460.1"/>
    </source>
</evidence>
<dbReference type="HAMAP" id="MF_00138">
    <property type="entry name" value="GARS"/>
    <property type="match status" value="1"/>
</dbReference>
<comment type="cofactor">
    <cofactor evidence="2">
        <name>Mg(2+)</name>
        <dbReference type="ChEBI" id="CHEBI:18420"/>
    </cofactor>
</comment>
<dbReference type="PROSITE" id="PS50975">
    <property type="entry name" value="ATP_GRASP"/>
    <property type="match status" value="1"/>
</dbReference>
<dbReference type="GO" id="GO:0004637">
    <property type="term" value="F:phosphoribosylamine-glycine ligase activity"/>
    <property type="evidence" value="ECO:0007669"/>
    <property type="project" value="UniProtKB-UniRule"/>
</dbReference>
<dbReference type="InterPro" id="IPR013815">
    <property type="entry name" value="ATP_grasp_subdomain_1"/>
</dbReference>
<dbReference type="SUPFAM" id="SSF52440">
    <property type="entry name" value="PreATP-grasp domain"/>
    <property type="match status" value="1"/>
</dbReference>
<evidence type="ECO:0000256" key="7">
    <source>
        <dbReference type="ARBA" id="ARBA00022741"/>
    </source>
</evidence>
<dbReference type="Pfam" id="PF01071">
    <property type="entry name" value="GARS_A"/>
    <property type="match status" value="1"/>
</dbReference>
<dbReference type="UniPathway" id="UPA00074">
    <property type="reaction ID" value="UER00125"/>
</dbReference>
<gene>
    <name evidence="14 17" type="primary">purD</name>
    <name evidence="17" type="ORF">ENX16_05215</name>
</gene>
<evidence type="ECO:0000256" key="15">
    <source>
        <dbReference type="PROSITE-ProRule" id="PRU00409"/>
    </source>
</evidence>
<keyword evidence="6" id="KW-0479">Metal-binding</keyword>
<dbReference type="InterPro" id="IPR037123">
    <property type="entry name" value="PRibGlycinamide_synth_C_sf"/>
</dbReference>
<evidence type="ECO:0000256" key="13">
    <source>
        <dbReference type="ARBA" id="ARBA00042864"/>
    </source>
</evidence>
<dbReference type="InterPro" id="IPR000115">
    <property type="entry name" value="PRibGlycinamide_synth"/>
</dbReference>
<sequence length="426" mass="46367">MKVLIIGSGGREHALVWAVSRYGHRVYCAPGNAGIARIADCVDIEPLDISGLIHFARKQKIDLTIVGPEAPLVAGLADEFEKQGLVVFGPKAGAAQLEGDKIFAKNLMQRYRIPTARFQAFDNFEQAERYLQFADLPVVVKASGLAAGKGVTVAHSYEQARQVLIEYLQEGKLGEAGRRVVIEEYLNGEEVSIIGLCDGKRVRFMVPSQDHKRLLDNDEGPNTGGMGAYAPVPAITAEIFQQINNNIFEPLLKGFQQDGIDYRGAIYAGLMLTPEGPKVLEFNCRLGDPEAQVILPLFKEDLAEVCQQCAAGALPETPARYPEPELWGLCVVLASRGYPGSYEKGLPISGQVEDGENTLIFHAGTRLENGRLVTSGGRVIGVTGLGKTLAEARQRAYYGVGLIHFAGMHYRHDIGARGLRRLGVRI</sequence>